<reference evidence="1 2" key="1">
    <citation type="submission" date="2016-10" db="EMBL/GenBank/DDBJ databases">
        <authorList>
            <person name="de Groot N.N."/>
        </authorList>
    </citation>
    <scope>NUCLEOTIDE SEQUENCE [LARGE SCALE GENOMIC DNA]</scope>
    <source>
        <strain evidence="2">E92,LMG 26720,CCM 7988</strain>
    </source>
</reference>
<dbReference type="Proteomes" id="UP000199306">
    <property type="component" value="Unassembled WGS sequence"/>
</dbReference>
<evidence type="ECO:0000313" key="2">
    <source>
        <dbReference type="Proteomes" id="UP000199306"/>
    </source>
</evidence>
<keyword evidence="2" id="KW-1185">Reference proteome</keyword>
<gene>
    <name evidence="1" type="ORF">SAMN04515674_11037</name>
</gene>
<proteinExistence type="predicted"/>
<accession>A0A1I5VT53</accession>
<protein>
    <submittedName>
        <fullName evidence="1">Uncharacterized protein</fullName>
    </submittedName>
</protein>
<organism evidence="1 2">
    <name type="scientific">Pseudarcicella hirudinis</name>
    <dbReference type="NCBI Taxonomy" id="1079859"/>
    <lineage>
        <taxon>Bacteria</taxon>
        <taxon>Pseudomonadati</taxon>
        <taxon>Bacteroidota</taxon>
        <taxon>Cytophagia</taxon>
        <taxon>Cytophagales</taxon>
        <taxon>Flectobacillaceae</taxon>
        <taxon>Pseudarcicella</taxon>
    </lineage>
</organism>
<name>A0A1I5VT53_9BACT</name>
<dbReference type="EMBL" id="FOXH01000010">
    <property type="protein sequence ID" value="SFQ10457.1"/>
    <property type="molecule type" value="Genomic_DNA"/>
</dbReference>
<dbReference type="AlphaFoldDB" id="A0A1I5VT53"/>
<evidence type="ECO:0000313" key="1">
    <source>
        <dbReference type="EMBL" id="SFQ10457.1"/>
    </source>
</evidence>
<sequence>MLITFVKGYYCSNDLSSNREVSLIVYNVHKD</sequence>